<gene>
    <name evidence="9" type="ORF">LY60_01343</name>
</gene>
<dbReference type="InterPro" id="IPR051464">
    <property type="entry name" value="Peptidase_M42_aminopept"/>
</dbReference>
<keyword evidence="2 9" id="KW-0031">Aminopeptidase</keyword>
<dbReference type="PIRSF" id="PIRSF001123">
    <property type="entry name" value="PepA_GA"/>
    <property type="match status" value="1"/>
</dbReference>
<evidence type="ECO:0000256" key="3">
    <source>
        <dbReference type="ARBA" id="ARBA00022670"/>
    </source>
</evidence>
<dbReference type="GO" id="GO:0004177">
    <property type="term" value="F:aminopeptidase activity"/>
    <property type="evidence" value="ECO:0007669"/>
    <property type="project" value="UniProtKB-UniRule"/>
</dbReference>
<sequence length="343" mass="37752">MELNRSFTLNLLEQIINIPSPTGYCKKVIEHIENLAQEYGYKFEKNKKGNGIIEIEGIDNSYCIGIPVHVDTLGAMVRSVNSDGTIRFTSIGGNIFPTLDGEYCKIHTRSGKIYTGTILSTSPSVHVYEDSRTKERNENNMCVRLDEVVKTKGDVNALNISTGDFISVEPKFVVTESGFIKSRYMDDKAGTACALSLMELFKRLGTKPKNKVKIIISTYEEVGHGCSNIPDDIDEMIGIDMGCVGLDLSCTEQEVSICPKDSSGPYDYEITGRLMELARKHNIGHAVDIYPMYGSDVSASMKGGNDIRGGLIGPGVHASHGMERTHIDGIENTIKLIFAYLTE</sequence>
<dbReference type="AlphaFoldDB" id="A0A562JEK5"/>
<feature type="binding site" evidence="8">
    <location>
        <position position="186"/>
    </location>
    <ligand>
        <name>Zn(2+)</name>
        <dbReference type="ChEBI" id="CHEBI:29105"/>
        <label>2</label>
    </ligand>
</feature>
<feature type="binding site" evidence="8">
    <location>
        <position position="69"/>
    </location>
    <ligand>
        <name>Zn(2+)</name>
        <dbReference type="ChEBI" id="CHEBI:29105"/>
        <label>1</label>
    </ligand>
</feature>
<proteinExistence type="inferred from homology"/>
<comment type="similarity">
    <text evidence="1 6">Belongs to the peptidase M42 family.</text>
</comment>
<dbReference type="Proteomes" id="UP000315343">
    <property type="component" value="Unassembled WGS sequence"/>
</dbReference>
<evidence type="ECO:0000313" key="10">
    <source>
        <dbReference type="Proteomes" id="UP000315343"/>
    </source>
</evidence>
<reference evidence="9 10" key="1">
    <citation type="submission" date="2019-07" db="EMBL/GenBank/DDBJ databases">
        <title>Genomic Encyclopedia of Type Strains, Phase I: the one thousand microbial genomes (KMG-I) project.</title>
        <authorList>
            <person name="Kyrpides N."/>
        </authorList>
    </citation>
    <scope>NUCLEOTIDE SEQUENCE [LARGE SCALE GENOMIC DNA]</scope>
    <source>
        <strain evidence="9 10">DSM 13558</strain>
    </source>
</reference>
<dbReference type="EMBL" id="VLKH01000003">
    <property type="protein sequence ID" value="TWH81590.1"/>
    <property type="molecule type" value="Genomic_DNA"/>
</dbReference>
<keyword evidence="10" id="KW-1185">Reference proteome</keyword>
<dbReference type="RefSeq" id="WP_145081607.1">
    <property type="nucleotide sequence ID" value="NZ_VLKH01000003.1"/>
</dbReference>
<keyword evidence="5" id="KW-0378">Hydrolase</keyword>
<comment type="cofactor">
    <cofactor evidence="8">
        <name>a divalent metal cation</name>
        <dbReference type="ChEBI" id="CHEBI:60240"/>
    </cofactor>
    <text evidence="8">Binds 2 divalent metal cations per subunit.</text>
</comment>
<keyword evidence="4 8" id="KW-0479">Metal-binding</keyword>
<dbReference type="PANTHER" id="PTHR32481:SF7">
    <property type="entry name" value="AMINOPEPTIDASE YHFE-RELATED"/>
    <property type="match status" value="1"/>
</dbReference>
<dbReference type="InterPro" id="IPR008007">
    <property type="entry name" value="Peptidase_M42"/>
</dbReference>
<organism evidence="9 10">
    <name type="scientific">Sedimentibacter saalensis</name>
    <dbReference type="NCBI Taxonomy" id="130788"/>
    <lineage>
        <taxon>Bacteria</taxon>
        <taxon>Bacillati</taxon>
        <taxon>Bacillota</taxon>
        <taxon>Tissierellia</taxon>
        <taxon>Sedimentibacter</taxon>
    </lineage>
</organism>
<evidence type="ECO:0000256" key="2">
    <source>
        <dbReference type="ARBA" id="ARBA00022438"/>
    </source>
</evidence>
<dbReference type="InterPro" id="IPR023367">
    <property type="entry name" value="Peptidase_M42_dom2"/>
</dbReference>
<dbReference type="Gene3D" id="2.40.30.40">
    <property type="entry name" value="Peptidase M42, domain 2"/>
    <property type="match status" value="1"/>
</dbReference>
<evidence type="ECO:0000256" key="7">
    <source>
        <dbReference type="PIRSR" id="PIRSR001123-1"/>
    </source>
</evidence>
<name>A0A562JEK5_9FIRM</name>
<keyword evidence="3" id="KW-0645">Protease</keyword>
<evidence type="ECO:0000256" key="5">
    <source>
        <dbReference type="ARBA" id="ARBA00022801"/>
    </source>
</evidence>
<evidence type="ECO:0000256" key="8">
    <source>
        <dbReference type="PIRSR" id="PIRSR001123-2"/>
    </source>
</evidence>
<dbReference type="SUPFAM" id="SSF101821">
    <property type="entry name" value="Aminopeptidase/glucanase lid domain"/>
    <property type="match status" value="1"/>
</dbReference>
<feature type="binding site" evidence="8">
    <location>
        <position position="186"/>
    </location>
    <ligand>
        <name>Zn(2+)</name>
        <dbReference type="ChEBI" id="CHEBI:29105"/>
        <label>1</label>
    </ligand>
</feature>
<evidence type="ECO:0000256" key="4">
    <source>
        <dbReference type="ARBA" id="ARBA00022723"/>
    </source>
</evidence>
<dbReference type="GO" id="GO:0046872">
    <property type="term" value="F:metal ion binding"/>
    <property type="evidence" value="ECO:0007669"/>
    <property type="project" value="UniProtKB-UniRule"/>
</dbReference>
<feature type="binding site" evidence="8">
    <location>
        <position position="240"/>
    </location>
    <ligand>
        <name>Zn(2+)</name>
        <dbReference type="ChEBI" id="CHEBI:29105"/>
        <label>1</label>
    </ligand>
</feature>
<evidence type="ECO:0000256" key="1">
    <source>
        <dbReference type="ARBA" id="ARBA00006272"/>
    </source>
</evidence>
<dbReference type="OrthoDB" id="361940at2"/>
<feature type="binding site" evidence="8">
    <location>
        <position position="221"/>
    </location>
    <ligand>
        <name>Zn(2+)</name>
        <dbReference type="ChEBI" id="CHEBI:29105"/>
        <label>2</label>
    </ligand>
</feature>
<evidence type="ECO:0000313" key="9">
    <source>
        <dbReference type="EMBL" id="TWH81590.1"/>
    </source>
</evidence>
<evidence type="ECO:0000256" key="6">
    <source>
        <dbReference type="PIRNR" id="PIRNR001123"/>
    </source>
</evidence>
<dbReference type="PANTHER" id="PTHR32481">
    <property type="entry name" value="AMINOPEPTIDASE"/>
    <property type="match status" value="1"/>
</dbReference>
<protein>
    <submittedName>
        <fullName evidence="9">Putative aminopeptidase FrvX</fullName>
    </submittedName>
</protein>
<feature type="active site" description="Proton acceptor" evidence="7">
    <location>
        <position position="220"/>
    </location>
</feature>
<feature type="binding site" evidence="8">
    <location>
        <position position="320"/>
    </location>
    <ligand>
        <name>Zn(2+)</name>
        <dbReference type="ChEBI" id="CHEBI:29105"/>
        <label>2</label>
    </ligand>
</feature>
<dbReference type="Gene3D" id="3.40.630.10">
    <property type="entry name" value="Zn peptidases"/>
    <property type="match status" value="1"/>
</dbReference>
<dbReference type="SUPFAM" id="SSF53187">
    <property type="entry name" value="Zn-dependent exopeptidases"/>
    <property type="match status" value="1"/>
</dbReference>
<dbReference type="GO" id="GO:0006508">
    <property type="term" value="P:proteolysis"/>
    <property type="evidence" value="ECO:0007669"/>
    <property type="project" value="UniProtKB-KW"/>
</dbReference>
<accession>A0A562JEK5</accession>
<dbReference type="CDD" id="cd05657">
    <property type="entry name" value="M42_glucanase_like"/>
    <property type="match status" value="1"/>
</dbReference>
<dbReference type="Pfam" id="PF05343">
    <property type="entry name" value="Peptidase_M42"/>
    <property type="match status" value="1"/>
</dbReference>
<comment type="caution">
    <text evidence="9">The sequence shown here is derived from an EMBL/GenBank/DDBJ whole genome shotgun (WGS) entry which is preliminary data.</text>
</comment>